<protein>
    <submittedName>
        <fullName evidence="1">Uncharacterized protein</fullName>
    </submittedName>
</protein>
<dbReference type="EMBL" id="CM023491">
    <property type="protein sequence ID" value="KAH6940820.1"/>
    <property type="molecule type" value="Genomic_DNA"/>
</dbReference>
<gene>
    <name evidence="1" type="ORF">HPB50_007822</name>
</gene>
<evidence type="ECO:0000313" key="2">
    <source>
        <dbReference type="Proteomes" id="UP000821845"/>
    </source>
</evidence>
<reference evidence="1" key="1">
    <citation type="submission" date="2020-05" db="EMBL/GenBank/DDBJ databases">
        <title>Large-scale comparative analyses of tick genomes elucidate their genetic diversity and vector capacities.</title>
        <authorList>
            <person name="Jia N."/>
            <person name="Wang J."/>
            <person name="Shi W."/>
            <person name="Du L."/>
            <person name="Sun Y."/>
            <person name="Zhan W."/>
            <person name="Jiang J."/>
            <person name="Wang Q."/>
            <person name="Zhang B."/>
            <person name="Ji P."/>
            <person name="Sakyi L.B."/>
            <person name="Cui X."/>
            <person name="Yuan T."/>
            <person name="Jiang B."/>
            <person name="Yang W."/>
            <person name="Lam T.T.-Y."/>
            <person name="Chang Q."/>
            <person name="Ding S."/>
            <person name="Wang X."/>
            <person name="Zhu J."/>
            <person name="Ruan X."/>
            <person name="Zhao L."/>
            <person name="Wei J."/>
            <person name="Que T."/>
            <person name="Du C."/>
            <person name="Cheng J."/>
            <person name="Dai P."/>
            <person name="Han X."/>
            <person name="Huang E."/>
            <person name="Gao Y."/>
            <person name="Liu J."/>
            <person name="Shao H."/>
            <person name="Ye R."/>
            <person name="Li L."/>
            <person name="Wei W."/>
            <person name="Wang X."/>
            <person name="Wang C."/>
            <person name="Yang T."/>
            <person name="Huo Q."/>
            <person name="Li W."/>
            <person name="Guo W."/>
            <person name="Chen H."/>
            <person name="Zhou L."/>
            <person name="Ni X."/>
            <person name="Tian J."/>
            <person name="Zhou Y."/>
            <person name="Sheng Y."/>
            <person name="Liu T."/>
            <person name="Pan Y."/>
            <person name="Xia L."/>
            <person name="Li J."/>
            <person name="Zhao F."/>
            <person name="Cao W."/>
        </authorList>
    </citation>
    <scope>NUCLEOTIDE SEQUENCE</scope>
    <source>
        <strain evidence="1">Hyas-2018</strain>
    </source>
</reference>
<evidence type="ECO:0000313" key="1">
    <source>
        <dbReference type="EMBL" id="KAH6940820.1"/>
    </source>
</evidence>
<sequence length="87" mass="9844">MHEHVAFLTPTGRTESPARDVIRLLKSNIDPAAEEMRDVTLRSTRCGVTVFSRTRQSLANMQRAIEANSVTRAAVSMRVPERRRTHV</sequence>
<proteinExistence type="predicted"/>
<dbReference type="Proteomes" id="UP000821845">
    <property type="component" value="Chromosome 11"/>
</dbReference>
<keyword evidence="2" id="KW-1185">Reference proteome</keyword>
<name>A0ACB7T1M3_HYAAI</name>
<organism evidence="1 2">
    <name type="scientific">Hyalomma asiaticum</name>
    <name type="common">Tick</name>
    <dbReference type="NCBI Taxonomy" id="266040"/>
    <lineage>
        <taxon>Eukaryota</taxon>
        <taxon>Metazoa</taxon>
        <taxon>Ecdysozoa</taxon>
        <taxon>Arthropoda</taxon>
        <taxon>Chelicerata</taxon>
        <taxon>Arachnida</taxon>
        <taxon>Acari</taxon>
        <taxon>Parasitiformes</taxon>
        <taxon>Ixodida</taxon>
        <taxon>Ixodoidea</taxon>
        <taxon>Ixodidae</taxon>
        <taxon>Hyalomminae</taxon>
        <taxon>Hyalomma</taxon>
    </lineage>
</organism>
<accession>A0ACB7T1M3</accession>
<comment type="caution">
    <text evidence="1">The sequence shown here is derived from an EMBL/GenBank/DDBJ whole genome shotgun (WGS) entry which is preliminary data.</text>
</comment>